<organism evidence="1 2">
    <name type="scientific">Geosmithia morbida</name>
    <dbReference type="NCBI Taxonomy" id="1094350"/>
    <lineage>
        <taxon>Eukaryota</taxon>
        <taxon>Fungi</taxon>
        <taxon>Dikarya</taxon>
        <taxon>Ascomycota</taxon>
        <taxon>Pezizomycotina</taxon>
        <taxon>Sordariomycetes</taxon>
        <taxon>Hypocreomycetidae</taxon>
        <taxon>Hypocreales</taxon>
        <taxon>Bionectriaceae</taxon>
        <taxon>Geosmithia</taxon>
    </lineage>
</organism>
<dbReference type="EMBL" id="JAANYQ010000018">
    <property type="protein sequence ID" value="KAF4120107.1"/>
    <property type="molecule type" value="Genomic_DNA"/>
</dbReference>
<evidence type="ECO:0000313" key="2">
    <source>
        <dbReference type="Proteomes" id="UP000749293"/>
    </source>
</evidence>
<dbReference type="InterPro" id="IPR014729">
    <property type="entry name" value="Rossmann-like_a/b/a_fold"/>
</dbReference>
<dbReference type="SUPFAM" id="SSF52374">
    <property type="entry name" value="Nucleotidylyl transferase"/>
    <property type="match status" value="1"/>
</dbReference>
<keyword evidence="1" id="KW-0548">Nucleotidyltransferase</keyword>
<evidence type="ECO:0000313" key="1">
    <source>
        <dbReference type="EMBL" id="KAF4120107.1"/>
    </source>
</evidence>
<keyword evidence="2" id="KW-1185">Reference proteome</keyword>
<dbReference type="Gene3D" id="3.40.50.620">
    <property type="entry name" value="HUPs"/>
    <property type="match status" value="1"/>
</dbReference>
<comment type="caution">
    <text evidence="1">The sequence shown here is derived from an EMBL/GenBank/DDBJ whole genome shotgun (WGS) entry which is preliminary data.</text>
</comment>
<name>A0A9P5CZ62_9HYPO</name>
<protein>
    <submittedName>
        <fullName evidence="1">Pantetheine-phosphate adenylyltransferase family protein</fullName>
    </submittedName>
</protein>
<dbReference type="GO" id="GO:0016779">
    <property type="term" value="F:nucleotidyltransferase activity"/>
    <property type="evidence" value="ECO:0007669"/>
    <property type="project" value="UniProtKB-KW"/>
</dbReference>
<reference evidence="1" key="1">
    <citation type="submission" date="2020-03" db="EMBL/GenBank/DDBJ databases">
        <title>Site-based positive gene gene selection in Geosmithia morbida across the United States reveals a broad range of putative effectors and factors for local host and environmental adapation.</title>
        <authorList>
            <person name="Onufrak A."/>
            <person name="Murdoch R.W."/>
            <person name="Gazis R."/>
            <person name="Huff M."/>
            <person name="Staton M."/>
            <person name="Klingeman W."/>
            <person name="Hadziabdic D."/>
        </authorList>
    </citation>
    <scope>NUCLEOTIDE SEQUENCE</scope>
    <source>
        <strain evidence="1">1262</strain>
    </source>
</reference>
<proteinExistence type="predicted"/>
<keyword evidence="1" id="KW-0808">Transferase</keyword>
<dbReference type="GO" id="GO:0004140">
    <property type="term" value="F:dephospho-CoA kinase activity"/>
    <property type="evidence" value="ECO:0007669"/>
    <property type="project" value="TreeGrafter"/>
</dbReference>
<dbReference type="GO" id="GO:0015937">
    <property type="term" value="P:coenzyme A biosynthetic process"/>
    <property type="evidence" value="ECO:0007669"/>
    <property type="project" value="TreeGrafter"/>
</dbReference>
<dbReference type="PANTHER" id="PTHR10695:SF46">
    <property type="entry name" value="BIFUNCTIONAL COENZYME A SYNTHASE-RELATED"/>
    <property type="match status" value="1"/>
</dbReference>
<gene>
    <name evidence="1" type="ORF">GMORB2_3234</name>
</gene>
<sequence length="363" mass="39528">MEDTLVLLPGLSPLSTSLSRSLLDAAYREPLTYVISKTPSSSKLTIAFAAPFQPVNWPLHQSLLADLYSIVVSVQATSAAIDVDTTVLLIDYSTSSKTTGNDTTVLTISTFASKPTLWSRVFYDGSKTGRELLSSFVDGGAVVKKDKLVALADLTLAEEGRSQNDEVTELYKTVVVAGTFDHLHIGHKLLIQASTLLLSLPRDASTPARLIIGISGGSLLTSKKYASEMESWRTRTQKVIDFLSATFALSSSHLRQETIGDDEEVHAFFFGGRLIVRCVKIVDVYGPTITEEDMDAIVLSAETRKGGAMINEKRVGRGWRKLQVHEIGVIHIDGQELESNANDFASKISSTEIRRRLAEAHGA</sequence>
<dbReference type="PANTHER" id="PTHR10695">
    <property type="entry name" value="DEPHOSPHO-COA KINASE-RELATED"/>
    <property type="match status" value="1"/>
</dbReference>
<accession>A0A9P5CZ62</accession>
<dbReference type="OrthoDB" id="330671at2759"/>
<dbReference type="AlphaFoldDB" id="A0A9P5CZ62"/>
<dbReference type="GeneID" id="55969462"/>
<dbReference type="RefSeq" id="XP_035318759.1">
    <property type="nucleotide sequence ID" value="XM_035465210.1"/>
</dbReference>
<dbReference type="Proteomes" id="UP000749293">
    <property type="component" value="Unassembled WGS sequence"/>
</dbReference>